<proteinExistence type="predicted"/>
<name>A0A0F9TL73_9ZZZZ</name>
<organism evidence="1">
    <name type="scientific">marine sediment metagenome</name>
    <dbReference type="NCBI Taxonomy" id="412755"/>
    <lineage>
        <taxon>unclassified sequences</taxon>
        <taxon>metagenomes</taxon>
        <taxon>ecological metagenomes</taxon>
    </lineage>
</organism>
<accession>A0A0F9TL73</accession>
<gene>
    <name evidence="1" type="ORF">LCGC14_0377800</name>
</gene>
<dbReference type="Pfam" id="PF23140">
    <property type="entry name" value="Gp80"/>
    <property type="match status" value="1"/>
</dbReference>
<dbReference type="InterPro" id="IPR056908">
    <property type="entry name" value="Gp80-like"/>
</dbReference>
<reference evidence="1" key="1">
    <citation type="journal article" date="2015" name="Nature">
        <title>Complex archaea that bridge the gap between prokaryotes and eukaryotes.</title>
        <authorList>
            <person name="Spang A."/>
            <person name="Saw J.H."/>
            <person name="Jorgensen S.L."/>
            <person name="Zaremba-Niedzwiedzka K."/>
            <person name="Martijn J."/>
            <person name="Lind A.E."/>
            <person name="van Eijk R."/>
            <person name="Schleper C."/>
            <person name="Guy L."/>
            <person name="Ettema T.J."/>
        </authorList>
    </citation>
    <scope>NUCLEOTIDE SEQUENCE</scope>
</reference>
<dbReference type="AlphaFoldDB" id="A0A0F9TL73"/>
<sequence length="296" mass="33796">MSSGIHNLDPDDLDNYRCDPDEVQRFERDAIRRETDKVCAQCKHFYVPIDDANQQEHYRRLIKANDNDNSIDERSREEIRLCYEFHWCNAASPACDNDFEQITDIEYGESLTKQGVDGLLDDDFEQMLDEDKPEIKWVPETEGINRPTSVHKPMPQKEIQYVYIGLLQENPDAVQGTLEEVPTEIDGVATNYRRVEMGPLDWDLLFMNNSDVNVDINYALRNLNTATNAVDIDFPVAQTDWCGLTHFGLYNSPVGGTLICISEFIVCMDILAGNCAAITEGIAEIPLEYLTDEQQQ</sequence>
<evidence type="ECO:0000313" key="1">
    <source>
        <dbReference type="EMBL" id="KKN75677.1"/>
    </source>
</evidence>
<comment type="caution">
    <text evidence="1">The sequence shown here is derived from an EMBL/GenBank/DDBJ whole genome shotgun (WGS) entry which is preliminary data.</text>
</comment>
<protein>
    <submittedName>
        <fullName evidence="1">Uncharacterized protein</fullName>
    </submittedName>
</protein>
<dbReference type="EMBL" id="LAZR01000305">
    <property type="protein sequence ID" value="KKN75677.1"/>
    <property type="molecule type" value="Genomic_DNA"/>
</dbReference>